<dbReference type="Pfam" id="PF02984">
    <property type="entry name" value="Cyclin_C"/>
    <property type="match status" value="1"/>
</dbReference>
<dbReference type="InterPro" id="IPR004367">
    <property type="entry name" value="Cyclin_C-dom"/>
</dbReference>
<evidence type="ECO:0000256" key="2">
    <source>
        <dbReference type="ARBA" id="ARBA00023127"/>
    </source>
</evidence>
<dbReference type="GO" id="GO:0051301">
    <property type="term" value="P:cell division"/>
    <property type="evidence" value="ECO:0007669"/>
    <property type="project" value="UniProtKB-KW"/>
</dbReference>
<dbReference type="Proteomes" id="UP000821853">
    <property type="component" value="Chromosome 1"/>
</dbReference>
<dbReference type="InterPro" id="IPR006671">
    <property type="entry name" value="Cyclin_N"/>
</dbReference>
<dbReference type="Pfam" id="PF00134">
    <property type="entry name" value="Cyclin_N"/>
    <property type="match status" value="1"/>
</dbReference>
<dbReference type="GO" id="GO:0016538">
    <property type="term" value="F:cyclin-dependent protein serine/threonine kinase regulator activity"/>
    <property type="evidence" value="ECO:0007669"/>
    <property type="project" value="InterPro"/>
</dbReference>
<keyword evidence="2 4" id="KW-0195">Cyclin</keyword>
<comment type="similarity">
    <text evidence="4">Belongs to the cyclin family.</text>
</comment>
<sequence>MLMERLTPRGNYVRTHAQITSGARSVLMNWLVKAAADFQLNGETLSLAVSNVDRFLSTVIIRRSKLQLLGIASLLIAAKFEEVLPPEVPDLVAIAAGAYSKKELVRMERQMLKHLYFDVAVPTTYYFLQRFAEVSRAADVAVYLGQYLCELTFTEDDPYLQYLPSVVAGAALCLANYTLDLHPWVINISFSSHDYELSFGRVLCYLPI</sequence>
<dbReference type="PANTHER" id="PTHR10177">
    <property type="entry name" value="CYCLINS"/>
    <property type="match status" value="1"/>
</dbReference>
<evidence type="ECO:0000313" key="7">
    <source>
        <dbReference type="Proteomes" id="UP000821853"/>
    </source>
</evidence>
<dbReference type="AlphaFoldDB" id="A0A9J6FEH3"/>
<dbReference type="InterPro" id="IPR039361">
    <property type="entry name" value="Cyclin"/>
</dbReference>
<dbReference type="SMART" id="SM00385">
    <property type="entry name" value="CYCLIN"/>
    <property type="match status" value="2"/>
</dbReference>
<dbReference type="OrthoDB" id="6437110at2759"/>
<reference evidence="6 7" key="1">
    <citation type="journal article" date="2020" name="Cell">
        <title>Large-Scale Comparative Analyses of Tick Genomes Elucidate Their Genetic Diversity and Vector Capacities.</title>
        <authorList>
            <consortium name="Tick Genome and Microbiome Consortium (TIGMIC)"/>
            <person name="Jia N."/>
            <person name="Wang J."/>
            <person name="Shi W."/>
            <person name="Du L."/>
            <person name="Sun Y."/>
            <person name="Zhan W."/>
            <person name="Jiang J.F."/>
            <person name="Wang Q."/>
            <person name="Zhang B."/>
            <person name="Ji P."/>
            <person name="Bell-Sakyi L."/>
            <person name="Cui X.M."/>
            <person name="Yuan T.T."/>
            <person name="Jiang B.G."/>
            <person name="Yang W.F."/>
            <person name="Lam T.T."/>
            <person name="Chang Q.C."/>
            <person name="Ding S.J."/>
            <person name="Wang X.J."/>
            <person name="Zhu J.G."/>
            <person name="Ruan X.D."/>
            <person name="Zhao L."/>
            <person name="Wei J.T."/>
            <person name="Ye R.Z."/>
            <person name="Que T.C."/>
            <person name="Du C.H."/>
            <person name="Zhou Y.H."/>
            <person name="Cheng J.X."/>
            <person name="Dai P.F."/>
            <person name="Guo W.B."/>
            <person name="Han X.H."/>
            <person name="Huang E.J."/>
            <person name="Li L.F."/>
            <person name="Wei W."/>
            <person name="Gao Y.C."/>
            <person name="Liu J.Z."/>
            <person name="Shao H.Z."/>
            <person name="Wang X."/>
            <person name="Wang C.C."/>
            <person name="Yang T.C."/>
            <person name="Huo Q.B."/>
            <person name="Li W."/>
            <person name="Chen H.Y."/>
            <person name="Chen S.E."/>
            <person name="Zhou L.G."/>
            <person name="Ni X.B."/>
            <person name="Tian J.H."/>
            <person name="Sheng Y."/>
            <person name="Liu T."/>
            <person name="Pan Y.S."/>
            <person name="Xia L.Y."/>
            <person name="Li J."/>
            <person name="Zhao F."/>
            <person name="Cao W.C."/>
        </authorList>
    </citation>
    <scope>NUCLEOTIDE SEQUENCE [LARGE SCALE GENOMIC DNA]</scope>
    <source>
        <strain evidence="6">HaeL-2018</strain>
    </source>
</reference>
<evidence type="ECO:0000256" key="3">
    <source>
        <dbReference type="ARBA" id="ARBA00023306"/>
    </source>
</evidence>
<dbReference type="SUPFAM" id="SSF47954">
    <property type="entry name" value="Cyclin-like"/>
    <property type="match status" value="2"/>
</dbReference>
<dbReference type="OMA" id="KEESHIP"/>
<evidence type="ECO:0000256" key="1">
    <source>
        <dbReference type="ARBA" id="ARBA00022618"/>
    </source>
</evidence>
<feature type="domain" description="Cyclin-like" evidence="5">
    <location>
        <begin position="29"/>
        <end position="113"/>
    </location>
</feature>
<feature type="domain" description="Cyclin-like" evidence="5">
    <location>
        <begin position="126"/>
        <end position="208"/>
    </location>
</feature>
<dbReference type="Gene3D" id="1.10.472.10">
    <property type="entry name" value="Cyclin-like"/>
    <property type="match status" value="2"/>
</dbReference>
<comment type="caution">
    <text evidence="6">The sequence shown here is derived from an EMBL/GenBank/DDBJ whole genome shotgun (WGS) entry which is preliminary data.</text>
</comment>
<dbReference type="FunFam" id="1.10.472.10:FF:000001">
    <property type="entry name" value="G2/mitotic-specific cyclin"/>
    <property type="match status" value="1"/>
</dbReference>
<dbReference type="InterPro" id="IPR013763">
    <property type="entry name" value="Cyclin-like_dom"/>
</dbReference>
<keyword evidence="3" id="KW-0131">Cell cycle</keyword>
<dbReference type="InterPro" id="IPR036915">
    <property type="entry name" value="Cyclin-like_sf"/>
</dbReference>
<dbReference type="InterPro" id="IPR046965">
    <property type="entry name" value="Cyclin_A/B-like"/>
</dbReference>
<dbReference type="VEuPathDB" id="VectorBase:HLOH_049350"/>
<evidence type="ECO:0000259" key="5">
    <source>
        <dbReference type="SMART" id="SM00385"/>
    </source>
</evidence>
<proteinExistence type="inferred from homology"/>
<keyword evidence="1" id="KW-0132">Cell division</keyword>
<evidence type="ECO:0000256" key="4">
    <source>
        <dbReference type="RuleBase" id="RU000383"/>
    </source>
</evidence>
<dbReference type="GO" id="GO:0044772">
    <property type="term" value="P:mitotic cell cycle phase transition"/>
    <property type="evidence" value="ECO:0007669"/>
    <property type="project" value="InterPro"/>
</dbReference>
<evidence type="ECO:0000313" key="6">
    <source>
        <dbReference type="EMBL" id="KAH9361323.1"/>
    </source>
</evidence>
<accession>A0A9J6FEH3</accession>
<keyword evidence="7" id="KW-1185">Reference proteome</keyword>
<dbReference type="PIRSF" id="PIRSF001771">
    <property type="entry name" value="Cyclin_A_B_D_E"/>
    <property type="match status" value="1"/>
</dbReference>
<organism evidence="6 7">
    <name type="scientific">Haemaphysalis longicornis</name>
    <name type="common">Bush tick</name>
    <dbReference type="NCBI Taxonomy" id="44386"/>
    <lineage>
        <taxon>Eukaryota</taxon>
        <taxon>Metazoa</taxon>
        <taxon>Ecdysozoa</taxon>
        <taxon>Arthropoda</taxon>
        <taxon>Chelicerata</taxon>
        <taxon>Arachnida</taxon>
        <taxon>Acari</taxon>
        <taxon>Parasitiformes</taxon>
        <taxon>Ixodida</taxon>
        <taxon>Ixodoidea</taxon>
        <taxon>Ixodidae</taxon>
        <taxon>Haemaphysalinae</taxon>
        <taxon>Haemaphysalis</taxon>
    </lineage>
</organism>
<protein>
    <recommendedName>
        <fullName evidence="5">Cyclin-like domain-containing protein</fullName>
    </recommendedName>
</protein>
<name>A0A9J6FEH3_HAELO</name>
<dbReference type="EMBL" id="JABSTR010000001">
    <property type="protein sequence ID" value="KAH9361323.1"/>
    <property type="molecule type" value="Genomic_DNA"/>
</dbReference>
<gene>
    <name evidence="6" type="ORF">HPB48_006885</name>
</gene>